<evidence type="ECO:0000256" key="5">
    <source>
        <dbReference type="ARBA" id="ARBA00022989"/>
    </source>
</evidence>
<dbReference type="Gene3D" id="3.30.70.1230">
    <property type="entry name" value="Nucleotide cyclase"/>
    <property type="match status" value="1"/>
</dbReference>
<dbReference type="PROSITE" id="PS50885">
    <property type="entry name" value="HAMP"/>
    <property type="match status" value="1"/>
</dbReference>
<dbReference type="GO" id="GO:0030313">
    <property type="term" value="C:cell envelope"/>
    <property type="evidence" value="ECO:0007669"/>
    <property type="project" value="UniProtKB-SubCell"/>
</dbReference>
<evidence type="ECO:0000256" key="7">
    <source>
        <dbReference type="SAM" id="Phobius"/>
    </source>
</evidence>
<evidence type="ECO:0000256" key="3">
    <source>
        <dbReference type="ARBA" id="ARBA00022475"/>
    </source>
</evidence>
<dbReference type="CDD" id="cd07302">
    <property type="entry name" value="CHD"/>
    <property type="match status" value="1"/>
</dbReference>
<dbReference type="Pfam" id="PF00211">
    <property type="entry name" value="Guanylate_cyc"/>
    <property type="match status" value="1"/>
</dbReference>
<dbReference type="InterPro" id="IPR001054">
    <property type="entry name" value="A/G_cyclase"/>
</dbReference>
<feature type="transmembrane region" description="Helical" evidence="7">
    <location>
        <begin position="26"/>
        <end position="47"/>
    </location>
</feature>
<dbReference type="OrthoDB" id="9806704at2"/>
<keyword evidence="5 7" id="KW-1133">Transmembrane helix</keyword>
<evidence type="ECO:0000259" key="8">
    <source>
        <dbReference type="PROSITE" id="PS50125"/>
    </source>
</evidence>
<evidence type="ECO:0000259" key="9">
    <source>
        <dbReference type="PROSITE" id="PS50885"/>
    </source>
</evidence>
<dbReference type="InterPro" id="IPR050697">
    <property type="entry name" value="Adenylyl/Guanylyl_Cyclase_3/4"/>
</dbReference>
<dbReference type="CDD" id="cd06225">
    <property type="entry name" value="HAMP"/>
    <property type="match status" value="1"/>
</dbReference>
<dbReference type="GO" id="GO:0006171">
    <property type="term" value="P:cAMP biosynthetic process"/>
    <property type="evidence" value="ECO:0007669"/>
    <property type="project" value="TreeGrafter"/>
</dbReference>
<dbReference type="GO" id="GO:0004016">
    <property type="term" value="F:adenylate cyclase activity"/>
    <property type="evidence" value="ECO:0007669"/>
    <property type="project" value="UniProtKB-ARBA"/>
</dbReference>
<evidence type="ECO:0000313" key="10">
    <source>
        <dbReference type="EMBL" id="SFB82096.1"/>
    </source>
</evidence>
<dbReference type="PANTHER" id="PTHR43081">
    <property type="entry name" value="ADENYLATE CYCLASE, TERMINAL-DIFFERENTIATION SPECIFIC-RELATED"/>
    <property type="match status" value="1"/>
</dbReference>
<accession>A0A1I1E622</accession>
<dbReference type="AlphaFoldDB" id="A0A1I1E622"/>
<dbReference type="STRING" id="34097.SAMN02745150_00943"/>
<dbReference type="Gene3D" id="6.10.340.10">
    <property type="match status" value="1"/>
</dbReference>
<dbReference type="EMBL" id="FOKY01000007">
    <property type="protein sequence ID" value="SFB82096.1"/>
    <property type="molecule type" value="Genomic_DNA"/>
</dbReference>
<dbReference type="GO" id="GO:0016020">
    <property type="term" value="C:membrane"/>
    <property type="evidence" value="ECO:0007669"/>
    <property type="project" value="InterPro"/>
</dbReference>
<keyword evidence="3" id="KW-1003">Cell membrane</keyword>
<dbReference type="SMART" id="SM00304">
    <property type="entry name" value="HAMP"/>
    <property type="match status" value="1"/>
</dbReference>
<keyword evidence="11" id="KW-1185">Reference proteome</keyword>
<dbReference type="InterPro" id="IPR029787">
    <property type="entry name" value="Nucleotide_cyclase"/>
</dbReference>
<evidence type="ECO:0000256" key="4">
    <source>
        <dbReference type="ARBA" id="ARBA00022692"/>
    </source>
</evidence>
<protein>
    <submittedName>
        <fullName evidence="10">Adenylate cyclase, class 3</fullName>
    </submittedName>
</protein>
<comment type="subcellular location">
    <subcellularLocation>
        <location evidence="1">Cell envelope</location>
    </subcellularLocation>
</comment>
<dbReference type="FunFam" id="3.30.70.1230:FF:000016">
    <property type="entry name" value="Adenylate/guanylate cyclase domain-containing protein"/>
    <property type="match status" value="1"/>
</dbReference>
<reference evidence="11" key="1">
    <citation type="submission" date="2016-10" db="EMBL/GenBank/DDBJ databases">
        <authorList>
            <person name="Varghese N."/>
            <person name="Submissions S."/>
        </authorList>
    </citation>
    <scope>NUCLEOTIDE SEQUENCE [LARGE SCALE GENOMIC DNA]</scope>
    <source>
        <strain evidence="11">ATCC 43811</strain>
    </source>
</reference>
<evidence type="ECO:0000256" key="1">
    <source>
        <dbReference type="ARBA" id="ARBA00004196"/>
    </source>
</evidence>
<dbReference type="Pfam" id="PF00672">
    <property type="entry name" value="HAMP"/>
    <property type="match status" value="1"/>
</dbReference>
<dbReference type="PANTHER" id="PTHR43081:SF1">
    <property type="entry name" value="ADENYLATE CYCLASE, TERMINAL-DIFFERENTIATION SPECIFIC"/>
    <property type="match status" value="1"/>
</dbReference>
<dbReference type="RefSeq" id="WP_092319134.1">
    <property type="nucleotide sequence ID" value="NZ_FOKY01000007.1"/>
</dbReference>
<keyword evidence="4 7" id="KW-0812">Transmembrane</keyword>
<sequence>MQKKKSNSSSGTPEHMAVKFGIRYKILVVIIPLIIVVFVFLGVTTYFSSSNGITKIAKEFLGYRLGEVFRFAQAQILRRDVPQLEGYLGEDCRINILEYSKKFPEETVVLIPYSGEFTVDRASFWASKTNMNMEEIEELFVLLKKYEEQAAQNPNLESSWLEYTAPDRTKRVGVFLPNIDLQAWIVMVVPYDYFYSPVHEIMKYLGVIFAAGLFISTLIVWSFVDFLTKPLKDSVNTIQAITKNMDLTQRIKISYLDEIGYLGRSFNDMIEELEKAYNQIKNYAYQAVLAKTKEEQIRFIFQKYVPSNVIDYVLNRSSEALLVGNKQIVSVLFSDIRDFTTIAEMLHPEDLVLSLNAYFTEMVNEIIQKEGIIDKFIGDAIMAVFGAPKSTPYDADHAVAAALGMLNGIERFNARQKGQGKITFEVGIGINTGEAVVGNIGSEQKIEFTVIGDTVNLASRLEGLTKQYKCPILISEFTKDALFDKDRYFFVKVDTVRVKGKAFPVKIFEPKLKQLLTSPQIMFYRRYHEALQLYFEGLFAQALPKFSALKQENPDFYLAFLYTDRCSHFIEQPPQNWDGAATWGIK</sequence>
<comment type="similarity">
    <text evidence="2">Belongs to the adenylyl cyclase class-3 family.</text>
</comment>
<evidence type="ECO:0000256" key="2">
    <source>
        <dbReference type="ARBA" id="ARBA00005381"/>
    </source>
</evidence>
<feature type="domain" description="HAMP" evidence="9">
    <location>
        <begin position="225"/>
        <end position="278"/>
    </location>
</feature>
<name>A0A1I1E622_BREAD</name>
<dbReference type="PROSITE" id="PS50125">
    <property type="entry name" value="GUANYLATE_CYCLASE_2"/>
    <property type="match status" value="1"/>
</dbReference>
<dbReference type="InterPro" id="IPR003660">
    <property type="entry name" value="HAMP_dom"/>
</dbReference>
<dbReference type="GO" id="GO:0035556">
    <property type="term" value="P:intracellular signal transduction"/>
    <property type="evidence" value="ECO:0007669"/>
    <property type="project" value="InterPro"/>
</dbReference>
<dbReference type="SUPFAM" id="SSF158472">
    <property type="entry name" value="HAMP domain-like"/>
    <property type="match status" value="1"/>
</dbReference>
<evidence type="ECO:0000313" key="11">
    <source>
        <dbReference type="Proteomes" id="UP000240042"/>
    </source>
</evidence>
<feature type="domain" description="Guanylate cyclase" evidence="8">
    <location>
        <begin position="330"/>
        <end position="462"/>
    </location>
</feature>
<dbReference type="SUPFAM" id="SSF55073">
    <property type="entry name" value="Nucleotide cyclase"/>
    <property type="match status" value="1"/>
</dbReference>
<keyword evidence="6 7" id="KW-0472">Membrane</keyword>
<gene>
    <name evidence="10" type="ORF">SAMN02745150_00943</name>
</gene>
<organism evidence="10 11">
    <name type="scientific">Brevinema andersonii</name>
    <dbReference type="NCBI Taxonomy" id="34097"/>
    <lineage>
        <taxon>Bacteria</taxon>
        <taxon>Pseudomonadati</taxon>
        <taxon>Spirochaetota</taxon>
        <taxon>Spirochaetia</taxon>
        <taxon>Brevinematales</taxon>
        <taxon>Brevinemataceae</taxon>
        <taxon>Brevinema</taxon>
    </lineage>
</organism>
<evidence type="ECO:0000256" key="6">
    <source>
        <dbReference type="ARBA" id="ARBA00023136"/>
    </source>
</evidence>
<feature type="transmembrane region" description="Helical" evidence="7">
    <location>
        <begin position="204"/>
        <end position="224"/>
    </location>
</feature>
<proteinExistence type="inferred from homology"/>
<dbReference type="SMART" id="SM00044">
    <property type="entry name" value="CYCc"/>
    <property type="match status" value="1"/>
</dbReference>
<dbReference type="Proteomes" id="UP000240042">
    <property type="component" value="Unassembled WGS sequence"/>
</dbReference>